<dbReference type="PANTHER" id="PTHR43877">
    <property type="entry name" value="AMINOALKYLPHOSPHONATE N-ACETYLTRANSFERASE-RELATED-RELATED"/>
    <property type="match status" value="1"/>
</dbReference>
<dbReference type="SUPFAM" id="SSF55729">
    <property type="entry name" value="Acyl-CoA N-acyltransferases (Nat)"/>
    <property type="match status" value="1"/>
</dbReference>
<dbReference type="AlphaFoldDB" id="A0A540R871"/>
<dbReference type="CDD" id="cd04301">
    <property type="entry name" value="NAT_SF"/>
    <property type="match status" value="1"/>
</dbReference>
<evidence type="ECO:0000256" key="1">
    <source>
        <dbReference type="ARBA" id="ARBA00022679"/>
    </source>
</evidence>
<evidence type="ECO:0000259" key="4">
    <source>
        <dbReference type="PROSITE" id="PS51186"/>
    </source>
</evidence>
<dbReference type="InterPro" id="IPR016181">
    <property type="entry name" value="Acyl_CoA_acyltransferase"/>
</dbReference>
<gene>
    <name evidence="5" type="ORF">EJK80_04665</name>
</gene>
<dbReference type="PROSITE" id="PS51186">
    <property type="entry name" value="GNAT"/>
    <property type="match status" value="1"/>
</dbReference>
<sequence>MSTEHSDNNPNDLPDNRLELRPTTEADRTYIARLNFLTDTFGDEHGTVPAEFDEDFTFYVDDWQPERGGFIAWRGNIPAGGVWLNWGTDERHGYGHAEPGIPEIALAVEGRYKSQGIGTALLHAATELARELGAPGISLSVKDTNTRAARLYRHVGFTDIPASDAHGYSILIKRF</sequence>
<reference evidence="5 6" key="1">
    <citation type="submission" date="2019-06" db="EMBL/GenBank/DDBJ databases">
        <title>Draft genome of C. phoceense Strain 272.</title>
        <authorList>
            <person name="Pacheco L.G.C."/>
            <person name="Barberis C.M."/>
            <person name="Almuzara M.N."/>
            <person name="Traglia G.M."/>
            <person name="Santos C.S."/>
            <person name="Rocha D.J.P.G."/>
            <person name="Aguiar E.R.G.R."/>
            <person name="Vay C.A."/>
        </authorList>
    </citation>
    <scope>NUCLEOTIDE SEQUENCE [LARGE SCALE GENOMIC DNA]</scope>
    <source>
        <strain evidence="5 6">272</strain>
    </source>
</reference>
<evidence type="ECO:0000313" key="6">
    <source>
        <dbReference type="Proteomes" id="UP000318080"/>
    </source>
</evidence>
<feature type="domain" description="N-acetyltransferase" evidence="4">
    <location>
        <begin position="18"/>
        <end position="175"/>
    </location>
</feature>
<organism evidence="5 6">
    <name type="scientific">Corynebacterium phoceense</name>
    <dbReference type="NCBI Taxonomy" id="1686286"/>
    <lineage>
        <taxon>Bacteria</taxon>
        <taxon>Bacillati</taxon>
        <taxon>Actinomycetota</taxon>
        <taxon>Actinomycetes</taxon>
        <taxon>Mycobacteriales</taxon>
        <taxon>Corynebacteriaceae</taxon>
        <taxon>Corynebacterium</taxon>
    </lineage>
</organism>
<evidence type="ECO:0000256" key="2">
    <source>
        <dbReference type="ARBA" id="ARBA00023315"/>
    </source>
</evidence>
<comment type="caution">
    <text evidence="5">The sequence shown here is derived from an EMBL/GenBank/DDBJ whole genome shotgun (WGS) entry which is preliminary data.</text>
</comment>
<keyword evidence="1 5" id="KW-0808">Transferase</keyword>
<protein>
    <submittedName>
        <fullName evidence="5">GNAT family N-acetyltransferase</fullName>
    </submittedName>
</protein>
<dbReference type="GeneID" id="79852063"/>
<accession>A0A540R871</accession>
<keyword evidence="6" id="KW-1185">Reference proteome</keyword>
<proteinExistence type="predicted"/>
<feature type="region of interest" description="Disordered" evidence="3">
    <location>
        <begin position="1"/>
        <end position="24"/>
    </location>
</feature>
<dbReference type="InterPro" id="IPR000182">
    <property type="entry name" value="GNAT_dom"/>
</dbReference>
<dbReference type="Pfam" id="PF00583">
    <property type="entry name" value="Acetyltransf_1"/>
    <property type="match status" value="1"/>
</dbReference>
<feature type="compositionally biased region" description="Basic and acidic residues" evidence="3">
    <location>
        <begin position="14"/>
        <end position="24"/>
    </location>
</feature>
<dbReference type="GO" id="GO:0016747">
    <property type="term" value="F:acyltransferase activity, transferring groups other than amino-acyl groups"/>
    <property type="evidence" value="ECO:0007669"/>
    <property type="project" value="InterPro"/>
</dbReference>
<dbReference type="Gene3D" id="3.40.630.30">
    <property type="match status" value="1"/>
</dbReference>
<dbReference type="EMBL" id="VHIR01000005">
    <property type="protein sequence ID" value="TQE43936.1"/>
    <property type="molecule type" value="Genomic_DNA"/>
</dbReference>
<keyword evidence="2" id="KW-0012">Acyltransferase</keyword>
<dbReference type="RefSeq" id="WP_068801480.1">
    <property type="nucleotide sequence ID" value="NZ_JADPQA010000007.1"/>
</dbReference>
<dbReference type="Proteomes" id="UP000318080">
    <property type="component" value="Unassembled WGS sequence"/>
</dbReference>
<dbReference type="InterPro" id="IPR050832">
    <property type="entry name" value="Bact_Acetyltransf"/>
</dbReference>
<name>A0A540R871_9CORY</name>
<dbReference type="STRING" id="1686286.GCA_900092335_00745"/>
<evidence type="ECO:0000256" key="3">
    <source>
        <dbReference type="SAM" id="MobiDB-lite"/>
    </source>
</evidence>
<evidence type="ECO:0000313" key="5">
    <source>
        <dbReference type="EMBL" id="TQE43936.1"/>
    </source>
</evidence>